<feature type="compositionally biased region" description="Polar residues" evidence="1">
    <location>
        <begin position="45"/>
        <end position="72"/>
    </location>
</feature>
<feature type="compositionally biased region" description="Basic and acidic residues" evidence="1">
    <location>
        <begin position="381"/>
        <end position="394"/>
    </location>
</feature>
<evidence type="ECO:0000313" key="3">
    <source>
        <dbReference type="Proteomes" id="UP001437256"/>
    </source>
</evidence>
<feature type="compositionally biased region" description="Basic residues" evidence="1">
    <location>
        <begin position="371"/>
        <end position="380"/>
    </location>
</feature>
<evidence type="ECO:0000313" key="2">
    <source>
        <dbReference type="EMBL" id="KAL0057888.1"/>
    </source>
</evidence>
<organism evidence="2 3">
    <name type="scientific">Marasmius tenuissimus</name>
    <dbReference type="NCBI Taxonomy" id="585030"/>
    <lineage>
        <taxon>Eukaryota</taxon>
        <taxon>Fungi</taxon>
        <taxon>Dikarya</taxon>
        <taxon>Basidiomycota</taxon>
        <taxon>Agaricomycotina</taxon>
        <taxon>Agaricomycetes</taxon>
        <taxon>Agaricomycetidae</taxon>
        <taxon>Agaricales</taxon>
        <taxon>Marasmiineae</taxon>
        <taxon>Marasmiaceae</taxon>
        <taxon>Marasmius</taxon>
    </lineage>
</organism>
<feature type="region of interest" description="Disordered" evidence="1">
    <location>
        <begin position="1"/>
        <end position="104"/>
    </location>
</feature>
<feature type="compositionally biased region" description="Polar residues" evidence="1">
    <location>
        <begin position="85"/>
        <end position="95"/>
    </location>
</feature>
<dbReference type="Proteomes" id="UP001437256">
    <property type="component" value="Unassembled WGS sequence"/>
</dbReference>
<protein>
    <submittedName>
        <fullName evidence="2">Uncharacterized protein</fullName>
    </submittedName>
</protein>
<feature type="compositionally biased region" description="Polar residues" evidence="1">
    <location>
        <begin position="26"/>
        <end position="38"/>
    </location>
</feature>
<reference evidence="2 3" key="1">
    <citation type="submission" date="2024-05" db="EMBL/GenBank/DDBJ databases">
        <title>A draft genome resource for the thread blight pathogen Marasmius tenuissimus strain MS-2.</title>
        <authorList>
            <person name="Yulfo-Soto G.E."/>
            <person name="Baruah I.K."/>
            <person name="Amoako-Attah I."/>
            <person name="Bukari Y."/>
            <person name="Meinhardt L.W."/>
            <person name="Bailey B.A."/>
            <person name="Cohen S.P."/>
        </authorList>
    </citation>
    <scope>NUCLEOTIDE SEQUENCE [LARGE SCALE GENOMIC DNA]</scope>
    <source>
        <strain evidence="2 3">MS-2</strain>
    </source>
</reference>
<sequence>MYASPPQLTDARQPPPQDGNFKPSDDNTQTITNGSDNEQGIFHGSRNTQGITGNRNRQCITGANKNRQNVGNPQPYPEYRGSAQEYRTNPQTTPWADQDDMYTGDGSSAGCIDWTRRMQENGHYYCPQEEQGRHSTHNQRYSASPRPGQLLLEAAHNGSPEDRVDSDRIMALVGGPRHEPVAIHTNEARRAPRFAQSQVIPGQEDAPPARYGATAREQAQVREEEEGASRPNGEHERNVVQPRPVRAAQDRNQDWEQEKDQDTPSLLEGEPNHIRAEPVTPHRASSESSRTESAEQTLARTPLVSPLPPPSQISRPNGAEDDVNIRRDSRPAGAPLMGRIESIGHSMSRISSGKQESSIKTESEDEEGKRGKSWKRRLFNWKKEDKDKDVKRRV</sequence>
<accession>A0ABR2ZAS4</accession>
<comment type="caution">
    <text evidence="2">The sequence shown here is derived from an EMBL/GenBank/DDBJ whole genome shotgun (WGS) entry which is preliminary data.</text>
</comment>
<feature type="region of interest" description="Disordered" evidence="1">
    <location>
        <begin position="177"/>
        <end position="394"/>
    </location>
</feature>
<proteinExistence type="predicted"/>
<name>A0ABR2ZAS4_9AGAR</name>
<feature type="compositionally biased region" description="Basic and acidic residues" evidence="1">
    <location>
        <begin position="248"/>
        <end position="262"/>
    </location>
</feature>
<feature type="compositionally biased region" description="Basic and acidic residues" evidence="1">
    <location>
        <begin position="177"/>
        <end position="190"/>
    </location>
</feature>
<evidence type="ECO:0000256" key="1">
    <source>
        <dbReference type="SAM" id="MobiDB-lite"/>
    </source>
</evidence>
<dbReference type="EMBL" id="JBBXMP010000415">
    <property type="protein sequence ID" value="KAL0057888.1"/>
    <property type="molecule type" value="Genomic_DNA"/>
</dbReference>
<keyword evidence="3" id="KW-1185">Reference proteome</keyword>
<gene>
    <name evidence="2" type="ORF">AAF712_015460</name>
</gene>
<feature type="compositionally biased region" description="Basic and acidic residues" evidence="1">
    <location>
        <begin position="357"/>
        <end position="370"/>
    </location>
</feature>